<dbReference type="Gene3D" id="1.10.8.10">
    <property type="entry name" value="DNA helicase RuvA subunit, C-terminal domain"/>
    <property type="match status" value="1"/>
</dbReference>
<feature type="domain" description="Helix-hairpin-helix DNA-binding motif class 1" evidence="7">
    <location>
        <begin position="73"/>
        <end position="92"/>
    </location>
</feature>
<dbReference type="GO" id="GO:0005737">
    <property type="term" value="C:cytoplasm"/>
    <property type="evidence" value="ECO:0007669"/>
    <property type="project" value="UniProtKB-SubCell"/>
</dbReference>
<evidence type="ECO:0000256" key="3">
    <source>
        <dbReference type="ARBA" id="ARBA00023125"/>
    </source>
</evidence>
<dbReference type="Gene3D" id="1.10.150.20">
    <property type="entry name" value="5' to 3' exonuclease, C-terminal subdomain"/>
    <property type="match status" value="1"/>
</dbReference>
<keyword evidence="4 6" id="KW-0233">DNA recombination</keyword>
<dbReference type="GO" id="GO:0048476">
    <property type="term" value="C:Holliday junction resolvase complex"/>
    <property type="evidence" value="ECO:0007669"/>
    <property type="project" value="UniProtKB-UniRule"/>
</dbReference>
<dbReference type="NCBIfam" id="TIGR00084">
    <property type="entry name" value="ruvA"/>
    <property type="match status" value="1"/>
</dbReference>
<dbReference type="GO" id="GO:0009378">
    <property type="term" value="F:four-way junction helicase activity"/>
    <property type="evidence" value="ECO:0007669"/>
    <property type="project" value="InterPro"/>
</dbReference>
<dbReference type="Pfam" id="PF07499">
    <property type="entry name" value="RuvA_C"/>
    <property type="match status" value="1"/>
</dbReference>
<evidence type="ECO:0000256" key="5">
    <source>
        <dbReference type="ARBA" id="ARBA00023204"/>
    </source>
</evidence>
<evidence type="ECO:0000256" key="1">
    <source>
        <dbReference type="ARBA" id="ARBA00022490"/>
    </source>
</evidence>
<dbReference type="InterPro" id="IPR013849">
    <property type="entry name" value="DNA_helicase_Holl-junc_RuvA_I"/>
</dbReference>
<feature type="region of interest" description="Domain III" evidence="6">
    <location>
        <begin position="147"/>
        <end position="196"/>
    </location>
</feature>
<comment type="similarity">
    <text evidence="6">Belongs to the RuvA family.</text>
</comment>
<dbReference type="SMART" id="SM00278">
    <property type="entry name" value="HhH1"/>
    <property type="match status" value="2"/>
</dbReference>
<dbReference type="InterPro" id="IPR036267">
    <property type="entry name" value="RuvA_C_sf"/>
</dbReference>
<dbReference type="InterPro" id="IPR010994">
    <property type="entry name" value="RuvA_2-like"/>
</dbReference>
<dbReference type="Pfam" id="PF01330">
    <property type="entry name" value="RuvA_N"/>
    <property type="match status" value="1"/>
</dbReference>
<evidence type="ECO:0000259" key="7">
    <source>
        <dbReference type="SMART" id="SM00278"/>
    </source>
</evidence>
<gene>
    <name evidence="6 8" type="primary">ruvA</name>
    <name evidence="8" type="ORF">F3N42_03895</name>
</gene>
<name>A0A5N0TES3_9GAMM</name>
<evidence type="ECO:0000256" key="6">
    <source>
        <dbReference type="HAMAP-Rule" id="MF_00031"/>
    </source>
</evidence>
<dbReference type="AlphaFoldDB" id="A0A5N0TES3"/>
<dbReference type="InterPro" id="IPR003583">
    <property type="entry name" value="Hlx-hairpin-Hlx_DNA-bd_motif"/>
</dbReference>
<dbReference type="Proteomes" id="UP000325372">
    <property type="component" value="Unassembled WGS sequence"/>
</dbReference>
<dbReference type="CDD" id="cd14332">
    <property type="entry name" value="UBA_RuvA_C"/>
    <property type="match status" value="1"/>
</dbReference>
<evidence type="ECO:0000256" key="2">
    <source>
        <dbReference type="ARBA" id="ARBA00022763"/>
    </source>
</evidence>
<evidence type="ECO:0000313" key="9">
    <source>
        <dbReference type="Proteomes" id="UP000325372"/>
    </source>
</evidence>
<accession>A0A5N0TES3</accession>
<comment type="caution">
    <text evidence="6">Lacks conserved residue(s) required for the propagation of feature annotation.</text>
</comment>
<keyword evidence="1 6" id="KW-0963">Cytoplasm</keyword>
<comment type="subunit">
    <text evidence="6">Homotetramer. Forms an RuvA(8)-RuvB(12)-Holliday junction (HJ) complex. HJ DNA is sandwiched between 2 RuvA tetramers; dsDNA enters through RuvA and exits via RuvB. An RuvB hexamer assembles on each DNA strand where it exits the tetramer. Each RuvB hexamer is contacted by two RuvA subunits (via domain III) on 2 adjacent RuvB subunits; this complex drives branch migration. In the full resolvosome a probable DNA-RuvA(4)-RuvB(12)-RuvC(2) complex forms which resolves the HJ.</text>
</comment>
<protein>
    <recommendedName>
        <fullName evidence="6">Holliday junction branch migration complex subunit RuvA</fullName>
    </recommendedName>
</protein>
<sequence>MISRLSGTLLEVHPPSLVIDVAGVGYEVEVPNTVFDRLPGTGQPLVLLTHLQITQDHHTLFGFATAAERTLFRQLLKISGIGAKLALTILSGAPGDQLARYVSDRDTAALTKLPGIGKKTAERIIIELRDKLDAMPSAAGGEGGTAAAPDAVREASDALRSLGYKPAEVSRMVRDVAESGMNAEEIIRKALQKVAA</sequence>
<comment type="domain">
    <text evidence="6">Has three domains with a flexible linker between the domains II and III and assumes an 'L' shape. Domain III is highly mobile and contacts RuvB.</text>
</comment>
<keyword evidence="2 6" id="KW-0227">DNA damage</keyword>
<dbReference type="SUPFAM" id="SSF46929">
    <property type="entry name" value="DNA helicase RuvA subunit, C-terminal domain"/>
    <property type="match status" value="1"/>
</dbReference>
<proteinExistence type="inferred from homology"/>
<dbReference type="GO" id="GO:0000400">
    <property type="term" value="F:four-way junction DNA binding"/>
    <property type="evidence" value="ECO:0007669"/>
    <property type="project" value="UniProtKB-UniRule"/>
</dbReference>
<organism evidence="8 9">
    <name type="scientific">Marinihelvus fidelis</name>
    <dbReference type="NCBI Taxonomy" id="2613842"/>
    <lineage>
        <taxon>Bacteria</taxon>
        <taxon>Pseudomonadati</taxon>
        <taxon>Pseudomonadota</taxon>
        <taxon>Gammaproteobacteria</taxon>
        <taxon>Chromatiales</taxon>
        <taxon>Wenzhouxiangellaceae</taxon>
        <taxon>Marinihelvus</taxon>
    </lineage>
</organism>
<dbReference type="RefSeq" id="WP_150863061.1">
    <property type="nucleotide sequence ID" value="NZ_VYXP01000002.1"/>
</dbReference>
<evidence type="ECO:0000313" key="8">
    <source>
        <dbReference type="EMBL" id="KAA9133500.1"/>
    </source>
</evidence>
<dbReference type="Gene3D" id="2.40.50.140">
    <property type="entry name" value="Nucleic acid-binding proteins"/>
    <property type="match status" value="1"/>
</dbReference>
<keyword evidence="5 6" id="KW-0234">DNA repair</keyword>
<dbReference type="InterPro" id="IPR012340">
    <property type="entry name" value="NA-bd_OB-fold"/>
</dbReference>
<dbReference type="GO" id="GO:0005524">
    <property type="term" value="F:ATP binding"/>
    <property type="evidence" value="ECO:0007669"/>
    <property type="project" value="InterPro"/>
</dbReference>
<dbReference type="InterPro" id="IPR000085">
    <property type="entry name" value="RuvA"/>
</dbReference>
<dbReference type="EMBL" id="VYXP01000002">
    <property type="protein sequence ID" value="KAA9133500.1"/>
    <property type="molecule type" value="Genomic_DNA"/>
</dbReference>
<keyword evidence="9" id="KW-1185">Reference proteome</keyword>
<comment type="function">
    <text evidence="6">The RuvA-RuvB-RuvC complex processes Holliday junction (HJ) DNA during genetic recombination and DNA repair, while the RuvA-RuvB complex plays an important role in the rescue of blocked DNA replication forks via replication fork reversal (RFR). RuvA specifically binds to HJ cruciform DNA, conferring on it an open structure. The RuvB hexamer acts as an ATP-dependent pump, pulling dsDNA into and through the RuvAB complex. HJ branch migration allows RuvC to scan DNA until it finds its consensus sequence, where it cleaves and resolves the cruciform DNA.</text>
</comment>
<keyword evidence="3 6" id="KW-0238">DNA-binding</keyword>
<dbReference type="SUPFAM" id="SSF50249">
    <property type="entry name" value="Nucleic acid-binding proteins"/>
    <property type="match status" value="1"/>
</dbReference>
<feature type="region of interest" description="Domain I" evidence="6">
    <location>
        <begin position="1"/>
        <end position="64"/>
    </location>
</feature>
<dbReference type="GO" id="GO:0006310">
    <property type="term" value="P:DNA recombination"/>
    <property type="evidence" value="ECO:0007669"/>
    <property type="project" value="UniProtKB-UniRule"/>
</dbReference>
<dbReference type="Pfam" id="PF14520">
    <property type="entry name" value="HHH_5"/>
    <property type="match status" value="1"/>
</dbReference>
<dbReference type="GO" id="GO:0006281">
    <property type="term" value="P:DNA repair"/>
    <property type="evidence" value="ECO:0007669"/>
    <property type="project" value="UniProtKB-UniRule"/>
</dbReference>
<feature type="domain" description="Helix-hairpin-helix DNA-binding motif class 1" evidence="7">
    <location>
        <begin position="108"/>
        <end position="127"/>
    </location>
</feature>
<comment type="subcellular location">
    <subcellularLocation>
        <location evidence="6">Cytoplasm</location>
    </subcellularLocation>
</comment>
<dbReference type="HAMAP" id="MF_00031">
    <property type="entry name" value="DNA_HJ_migration_RuvA"/>
    <property type="match status" value="1"/>
</dbReference>
<reference evidence="8 9" key="1">
    <citation type="submission" date="2019-09" db="EMBL/GenBank/DDBJ databases">
        <title>Wenzhouxiangella sp. Genome sequencing and assembly.</title>
        <authorList>
            <person name="Zhang R."/>
        </authorList>
    </citation>
    <scope>NUCLEOTIDE SEQUENCE [LARGE SCALE GENOMIC DNA]</scope>
    <source>
        <strain evidence="8 9">W260</strain>
    </source>
</reference>
<evidence type="ECO:0000256" key="4">
    <source>
        <dbReference type="ARBA" id="ARBA00023172"/>
    </source>
</evidence>
<comment type="caution">
    <text evidence="8">The sequence shown here is derived from an EMBL/GenBank/DDBJ whole genome shotgun (WGS) entry which is preliminary data.</text>
</comment>
<dbReference type="InterPro" id="IPR011114">
    <property type="entry name" value="RuvA_C"/>
</dbReference>
<dbReference type="SUPFAM" id="SSF47781">
    <property type="entry name" value="RuvA domain 2-like"/>
    <property type="match status" value="1"/>
</dbReference>
<dbReference type="GO" id="GO:0009379">
    <property type="term" value="C:Holliday junction helicase complex"/>
    <property type="evidence" value="ECO:0007669"/>
    <property type="project" value="InterPro"/>
</dbReference>